<feature type="transmembrane region" description="Helical" evidence="1">
    <location>
        <begin position="104"/>
        <end position="123"/>
    </location>
</feature>
<gene>
    <name evidence="2" type="ORF">Q664_36860</name>
</gene>
<feature type="transmembrane region" description="Helical" evidence="1">
    <location>
        <begin position="189"/>
        <end position="210"/>
    </location>
</feature>
<reference evidence="2 3" key="1">
    <citation type="submission" date="2014-07" db="EMBL/GenBank/DDBJ databases">
        <title>Draft Genome Sequence of Gephyronic Acid Producer, Cystobacter violaceus Strain Cb vi76.</title>
        <authorList>
            <person name="Stevens D.C."/>
            <person name="Young J."/>
            <person name="Carmichael R."/>
            <person name="Tan J."/>
            <person name="Taylor R.E."/>
        </authorList>
    </citation>
    <scope>NUCLEOTIDE SEQUENCE [LARGE SCALE GENOMIC DNA]</scope>
    <source>
        <strain evidence="2 3">Cb vi76</strain>
    </source>
</reference>
<sequence>MLAPLTRVLILALLGLSVLLGFVFWRRQNVQAARGGRISPPKLAWLFYAIFLWFLLCPLVALDSAVHPDLRLVLGGFGAFMWLRGVAELYMLYVSHNWRPPYGIGHDVLCIALLLGGLSGYQLRRDGPPSPLDVWALSLIALVLVSLIVEVLYATLFFHAVAGHTTGEEGIWFADEEQARFRRINRITLACNIPLYAGLGGLIAVALGFAL</sequence>
<name>A0A084SKZ9_9BACT</name>
<proteinExistence type="predicted"/>
<accession>A0A084SKZ9</accession>
<dbReference type="RefSeq" id="WP_043406323.1">
    <property type="nucleotide sequence ID" value="NZ_JPMI01000260.1"/>
</dbReference>
<evidence type="ECO:0000256" key="1">
    <source>
        <dbReference type="SAM" id="Phobius"/>
    </source>
</evidence>
<feature type="transmembrane region" description="Helical" evidence="1">
    <location>
        <begin position="135"/>
        <end position="158"/>
    </location>
</feature>
<dbReference type="AlphaFoldDB" id="A0A084SKZ9"/>
<protein>
    <submittedName>
        <fullName evidence="2">Uncharacterized protein</fullName>
    </submittedName>
</protein>
<organism evidence="2 3">
    <name type="scientific">Archangium violaceum Cb vi76</name>
    <dbReference type="NCBI Taxonomy" id="1406225"/>
    <lineage>
        <taxon>Bacteria</taxon>
        <taxon>Pseudomonadati</taxon>
        <taxon>Myxococcota</taxon>
        <taxon>Myxococcia</taxon>
        <taxon>Myxococcales</taxon>
        <taxon>Cystobacterineae</taxon>
        <taxon>Archangiaceae</taxon>
        <taxon>Archangium</taxon>
    </lineage>
</organism>
<feature type="transmembrane region" description="Helical" evidence="1">
    <location>
        <begin position="72"/>
        <end position="92"/>
    </location>
</feature>
<keyword evidence="1" id="KW-1133">Transmembrane helix</keyword>
<feature type="transmembrane region" description="Helical" evidence="1">
    <location>
        <begin position="45"/>
        <end position="66"/>
    </location>
</feature>
<evidence type="ECO:0000313" key="2">
    <source>
        <dbReference type="EMBL" id="KFA89134.1"/>
    </source>
</evidence>
<keyword evidence="1" id="KW-0812">Transmembrane</keyword>
<evidence type="ECO:0000313" key="3">
    <source>
        <dbReference type="Proteomes" id="UP000028547"/>
    </source>
</evidence>
<dbReference type="Proteomes" id="UP000028547">
    <property type="component" value="Unassembled WGS sequence"/>
</dbReference>
<keyword evidence="1" id="KW-0472">Membrane</keyword>
<feature type="transmembrane region" description="Helical" evidence="1">
    <location>
        <begin position="6"/>
        <end position="25"/>
    </location>
</feature>
<dbReference type="EMBL" id="JPMI01000260">
    <property type="protein sequence ID" value="KFA89134.1"/>
    <property type="molecule type" value="Genomic_DNA"/>
</dbReference>
<comment type="caution">
    <text evidence="2">The sequence shown here is derived from an EMBL/GenBank/DDBJ whole genome shotgun (WGS) entry which is preliminary data.</text>
</comment>